<comment type="caution">
    <text evidence="2">The sequence shown here is derived from an EMBL/GenBank/DDBJ whole genome shotgun (WGS) entry which is preliminary data.</text>
</comment>
<feature type="compositionally biased region" description="Basic and acidic residues" evidence="1">
    <location>
        <begin position="237"/>
        <end position="247"/>
    </location>
</feature>
<evidence type="ECO:0000313" key="3">
    <source>
        <dbReference type="Proteomes" id="UP001153365"/>
    </source>
</evidence>
<evidence type="ECO:0000256" key="1">
    <source>
        <dbReference type="SAM" id="MobiDB-lite"/>
    </source>
</evidence>
<dbReference type="Proteomes" id="UP001153365">
    <property type="component" value="Unassembled WGS sequence"/>
</dbReference>
<evidence type="ECO:0000313" key="2">
    <source>
        <dbReference type="EMBL" id="CAH7671511.1"/>
    </source>
</evidence>
<protein>
    <submittedName>
        <fullName evidence="2">Uncharacterized protein</fullName>
    </submittedName>
</protein>
<reference evidence="2" key="1">
    <citation type="submission" date="2022-06" db="EMBL/GenBank/DDBJ databases">
        <authorList>
            <consortium name="SYNGENTA / RWTH Aachen University"/>
        </authorList>
    </citation>
    <scope>NUCLEOTIDE SEQUENCE</scope>
</reference>
<name>A0AAV0AQL6_PHAPC</name>
<keyword evidence="3" id="KW-1185">Reference proteome</keyword>
<gene>
    <name evidence="2" type="ORF">PPACK8108_LOCUS6282</name>
</gene>
<feature type="region of interest" description="Disordered" evidence="1">
    <location>
        <begin position="196"/>
        <end position="288"/>
    </location>
</feature>
<sequence length="610" mass="67963">MNNKLSADYLPLFKIKHHYFPANETIFDHHKYYNFSVGCSMNLEGQCPKRKLLAAPEKLTVIKIKVIIKKFNIQFNSKHLRADLVELYIDLASQQCPEIASSWKSKSMPVSTRSPSPYARSNSHVCRELLQGWLRKFNKSINYFPSSSTLLMPHLYSASKRFNICKLKSILDFYEVPYPNPPQRPDVVNLYEALKSEENPELNPPSDRKTQSTSAGKLKSSYLLARNHSKKEDEEDHNNSSRKEKMKPTLVIARTITPKPRTSSKRKKEQVNTDKKPAKKPQLGGSLGLEGTVLIESLRNPTSDPTNLPLQSGSQSNATLLALDPSKAKQQNSLSHHWPSESGKAIVTPSKVTMSLNPVDLQQAKGQSLVQEKIITGALDSSIVSSKKQKSSGIDWPLSESMTTSELKKCLYNNFSLKNLSNDRTVLVGLYKQLVLQKSRYHNKESSKDKKPFVLVLGKRTDITGGAPLHFLFIIRLAISSDSFQALTESNAPFASLIQMEPQWALTKEPDCCSLARLTNSAKISDKKHDYEKNVANTIITGITSPPVAPHILLEGHKNPTAATQNNIEDLWGLLPQSMNGGNLLLAAVSDSFSKPATASQNSFGKIITR</sequence>
<proteinExistence type="predicted"/>
<organism evidence="2 3">
    <name type="scientific">Phakopsora pachyrhizi</name>
    <name type="common">Asian soybean rust disease fungus</name>
    <dbReference type="NCBI Taxonomy" id="170000"/>
    <lineage>
        <taxon>Eukaryota</taxon>
        <taxon>Fungi</taxon>
        <taxon>Dikarya</taxon>
        <taxon>Basidiomycota</taxon>
        <taxon>Pucciniomycotina</taxon>
        <taxon>Pucciniomycetes</taxon>
        <taxon>Pucciniales</taxon>
        <taxon>Phakopsoraceae</taxon>
        <taxon>Phakopsora</taxon>
    </lineage>
</organism>
<accession>A0AAV0AQL6</accession>
<dbReference type="EMBL" id="CALTRL010001202">
    <property type="protein sequence ID" value="CAH7671511.1"/>
    <property type="molecule type" value="Genomic_DNA"/>
</dbReference>
<dbReference type="AlphaFoldDB" id="A0AAV0AQL6"/>